<gene>
    <name evidence="1" type="ORF">OXX778_LOCUS12612</name>
</gene>
<dbReference type="InterPro" id="IPR016187">
    <property type="entry name" value="CTDL_fold"/>
</dbReference>
<proteinExistence type="predicted"/>
<organism evidence="1 2">
    <name type="scientific">Brachionus calyciflorus</name>
    <dbReference type="NCBI Taxonomy" id="104777"/>
    <lineage>
        <taxon>Eukaryota</taxon>
        <taxon>Metazoa</taxon>
        <taxon>Spiralia</taxon>
        <taxon>Gnathifera</taxon>
        <taxon>Rotifera</taxon>
        <taxon>Eurotatoria</taxon>
        <taxon>Monogononta</taxon>
        <taxon>Pseudotrocha</taxon>
        <taxon>Ploima</taxon>
        <taxon>Brachionidae</taxon>
        <taxon>Brachionus</taxon>
    </lineage>
</organism>
<dbReference type="CDD" id="cd00037">
    <property type="entry name" value="CLECT"/>
    <property type="match status" value="1"/>
</dbReference>
<dbReference type="SUPFAM" id="SSF56436">
    <property type="entry name" value="C-type lectin-like"/>
    <property type="match status" value="1"/>
</dbReference>
<evidence type="ECO:0008006" key="3">
    <source>
        <dbReference type="Google" id="ProtNLM"/>
    </source>
</evidence>
<evidence type="ECO:0000313" key="1">
    <source>
        <dbReference type="EMBL" id="CAF0925398.1"/>
    </source>
</evidence>
<dbReference type="EMBL" id="CAJNOC010002310">
    <property type="protein sequence ID" value="CAF0925398.1"/>
    <property type="molecule type" value="Genomic_DNA"/>
</dbReference>
<dbReference type="InterPro" id="IPR016186">
    <property type="entry name" value="C-type_lectin-like/link_sf"/>
</dbReference>
<name>A0A814BBN2_9BILA</name>
<sequence>MFEKMNPLECLNLCKSNWYCSFVEIKENFCYLFSEYLGNYLTKSNKKRIYKKVSFRINNDFNCLNINEFMSLSLKKCLKCPPGFKVYSKYSHYCFFELNANYSFPKAKSFCKEIGGYLPIPKSSSERSMLYEIYGSKIFFVDSIITELNEVFKWNDGTKVGGFMVGRPNNFNGNGTLKENVLGLEKGFFNDFPSYLLLSVVCQYN</sequence>
<keyword evidence="2" id="KW-1185">Reference proteome</keyword>
<comment type="caution">
    <text evidence="1">The sequence shown here is derived from an EMBL/GenBank/DDBJ whole genome shotgun (WGS) entry which is preliminary data.</text>
</comment>
<accession>A0A814BBN2</accession>
<dbReference type="Gene3D" id="3.10.100.10">
    <property type="entry name" value="Mannose-Binding Protein A, subunit A"/>
    <property type="match status" value="1"/>
</dbReference>
<dbReference type="Proteomes" id="UP000663879">
    <property type="component" value="Unassembled WGS sequence"/>
</dbReference>
<reference evidence="1" key="1">
    <citation type="submission" date="2021-02" db="EMBL/GenBank/DDBJ databases">
        <authorList>
            <person name="Nowell W R."/>
        </authorList>
    </citation>
    <scope>NUCLEOTIDE SEQUENCE</scope>
    <source>
        <strain evidence="1">Ploen Becks lab</strain>
    </source>
</reference>
<evidence type="ECO:0000313" key="2">
    <source>
        <dbReference type="Proteomes" id="UP000663879"/>
    </source>
</evidence>
<dbReference type="AlphaFoldDB" id="A0A814BBN2"/>
<protein>
    <recommendedName>
        <fullName evidence="3">C-type lectin domain-containing protein</fullName>
    </recommendedName>
</protein>